<dbReference type="Proteomes" id="UP001049176">
    <property type="component" value="Chromosome 6"/>
</dbReference>
<dbReference type="GO" id="GO:0019632">
    <property type="term" value="P:shikimate metabolic process"/>
    <property type="evidence" value="ECO:0007669"/>
    <property type="project" value="TreeGrafter"/>
</dbReference>
<dbReference type="EMBL" id="CM032186">
    <property type="protein sequence ID" value="KAG7090990.1"/>
    <property type="molecule type" value="Genomic_DNA"/>
</dbReference>
<evidence type="ECO:0000259" key="1">
    <source>
        <dbReference type="Pfam" id="PF08501"/>
    </source>
</evidence>
<dbReference type="PANTHER" id="PTHR21089">
    <property type="entry name" value="SHIKIMATE DEHYDROGENASE"/>
    <property type="match status" value="1"/>
</dbReference>
<reference evidence="2" key="1">
    <citation type="journal article" date="2021" name="Genome Biol. Evol.">
        <title>The assembled and annotated genome of the fairy-ring fungus Marasmius oreades.</title>
        <authorList>
            <person name="Hiltunen M."/>
            <person name="Ament-Velasquez S.L."/>
            <person name="Johannesson H."/>
        </authorList>
    </citation>
    <scope>NUCLEOTIDE SEQUENCE</scope>
    <source>
        <strain evidence="2">03SP1</strain>
    </source>
</reference>
<accession>A0A9P7RWJ9</accession>
<dbReference type="Pfam" id="PF08501">
    <property type="entry name" value="Shikimate_dh_N"/>
    <property type="match status" value="1"/>
</dbReference>
<sequence length="187" mass="20465">MNLTALLNFYPLEALGSFWLDSMSTSSGSDTLFRLYGFRSQGRHYGTFSTSKIITDVLKELYSDVFGGCCVTVPIKGAIIPYLDDIEPKSKATGAVNTIVKVPAQPESGGVKLIGTNTDIFGVENALLRSLHLKIDIRRNYMGRSAIYTLSSVGPHPIYVLKVTAAHGREPIEAIAMIEQGYAQQRM</sequence>
<dbReference type="Gene3D" id="3.40.50.10860">
    <property type="entry name" value="Leucine Dehydrogenase, chain A, domain 1"/>
    <property type="match status" value="1"/>
</dbReference>
<dbReference type="GeneID" id="66079133"/>
<feature type="domain" description="Shikimate dehydrogenase substrate binding N-terminal" evidence="1">
    <location>
        <begin position="44"/>
        <end position="99"/>
    </location>
</feature>
<keyword evidence="3" id="KW-1185">Reference proteome</keyword>
<dbReference type="OrthoDB" id="204377at2759"/>
<dbReference type="GO" id="GO:0009423">
    <property type="term" value="P:chorismate biosynthetic process"/>
    <property type="evidence" value="ECO:0007669"/>
    <property type="project" value="TreeGrafter"/>
</dbReference>
<organism evidence="2 3">
    <name type="scientific">Marasmius oreades</name>
    <name type="common">fairy-ring Marasmius</name>
    <dbReference type="NCBI Taxonomy" id="181124"/>
    <lineage>
        <taxon>Eukaryota</taxon>
        <taxon>Fungi</taxon>
        <taxon>Dikarya</taxon>
        <taxon>Basidiomycota</taxon>
        <taxon>Agaricomycotina</taxon>
        <taxon>Agaricomycetes</taxon>
        <taxon>Agaricomycetidae</taxon>
        <taxon>Agaricales</taxon>
        <taxon>Marasmiineae</taxon>
        <taxon>Marasmiaceae</taxon>
        <taxon>Marasmius</taxon>
    </lineage>
</organism>
<dbReference type="InterPro" id="IPR046346">
    <property type="entry name" value="Aminoacid_DH-like_N_sf"/>
</dbReference>
<dbReference type="InterPro" id="IPR013708">
    <property type="entry name" value="Shikimate_DH-bd_N"/>
</dbReference>
<dbReference type="GO" id="GO:0004764">
    <property type="term" value="F:shikimate 3-dehydrogenase (NADP+) activity"/>
    <property type="evidence" value="ECO:0007669"/>
    <property type="project" value="InterPro"/>
</dbReference>
<dbReference type="SUPFAM" id="SSF53223">
    <property type="entry name" value="Aminoacid dehydrogenase-like, N-terminal domain"/>
    <property type="match status" value="1"/>
</dbReference>
<proteinExistence type="predicted"/>
<dbReference type="RefSeq" id="XP_043007460.1">
    <property type="nucleotide sequence ID" value="XM_043154999.1"/>
</dbReference>
<evidence type="ECO:0000313" key="2">
    <source>
        <dbReference type="EMBL" id="KAG7090990.1"/>
    </source>
</evidence>
<evidence type="ECO:0000313" key="3">
    <source>
        <dbReference type="Proteomes" id="UP001049176"/>
    </source>
</evidence>
<dbReference type="KEGG" id="more:E1B28_010057"/>
<dbReference type="InterPro" id="IPR022893">
    <property type="entry name" value="Shikimate_DH_fam"/>
</dbReference>
<gene>
    <name evidence="2" type="ORF">E1B28_010057</name>
</gene>
<dbReference type="PANTHER" id="PTHR21089:SF1">
    <property type="entry name" value="BIFUNCTIONAL 3-DEHYDROQUINATE DEHYDRATASE_SHIKIMATE DEHYDROGENASE, CHLOROPLASTIC"/>
    <property type="match status" value="1"/>
</dbReference>
<comment type="caution">
    <text evidence="2">The sequence shown here is derived from an EMBL/GenBank/DDBJ whole genome shotgun (WGS) entry which is preliminary data.</text>
</comment>
<protein>
    <recommendedName>
        <fullName evidence="1">Shikimate dehydrogenase substrate binding N-terminal domain-containing protein</fullName>
    </recommendedName>
</protein>
<dbReference type="AlphaFoldDB" id="A0A9P7RWJ9"/>
<name>A0A9P7RWJ9_9AGAR</name>